<dbReference type="Gene3D" id="1.20.58.400">
    <property type="entry name" value="t-snare proteins"/>
    <property type="match status" value="1"/>
</dbReference>
<dbReference type="EMBL" id="CP097506">
    <property type="protein sequence ID" value="URD96891.1"/>
    <property type="molecule type" value="Genomic_DNA"/>
</dbReference>
<dbReference type="InterPro" id="IPR044679">
    <property type="entry name" value="PWWP2-like"/>
</dbReference>
<dbReference type="SUPFAM" id="SSF58038">
    <property type="entry name" value="SNARE fusion complex"/>
    <property type="match status" value="1"/>
</dbReference>
<dbReference type="AlphaFoldDB" id="A0A9E7FMJ5"/>
<dbReference type="OrthoDB" id="607790at2759"/>
<dbReference type="SUPFAM" id="SSF47661">
    <property type="entry name" value="t-snare proteins"/>
    <property type="match status" value="1"/>
</dbReference>
<dbReference type="Pfam" id="PF05008">
    <property type="entry name" value="V-SNARE"/>
    <property type="match status" value="1"/>
</dbReference>
<evidence type="ECO:0000256" key="2">
    <source>
        <dbReference type="ARBA" id="ARBA00022448"/>
    </source>
</evidence>
<evidence type="ECO:0000256" key="5">
    <source>
        <dbReference type="ARBA" id="ARBA00022989"/>
    </source>
</evidence>
<dbReference type="GO" id="GO:0016020">
    <property type="term" value="C:membrane"/>
    <property type="evidence" value="ECO:0007669"/>
    <property type="project" value="InterPro"/>
</dbReference>
<keyword evidence="4" id="KW-0653">Protein transport</keyword>
<evidence type="ECO:0000313" key="13">
    <source>
        <dbReference type="Proteomes" id="UP001055439"/>
    </source>
</evidence>
<dbReference type="PROSITE" id="PS50812">
    <property type="entry name" value="PWWP"/>
    <property type="match status" value="1"/>
</dbReference>
<accession>A0A9E7FMJ5</accession>
<dbReference type="GO" id="GO:0006886">
    <property type="term" value="P:intracellular protein transport"/>
    <property type="evidence" value="ECO:0007669"/>
    <property type="project" value="InterPro"/>
</dbReference>
<dbReference type="PANTHER" id="PTHR33697:SF1">
    <property type="entry name" value="TUDOR_PWWP_MBT SUPERFAMILY PROTEIN"/>
    <property type="match status" value="1"/>
</dbReference>
<name>A0A9E7FMJ5_9LILI</name>
<evidence type="ECO:0000256" key="3">
    <source>
        <dbReference type="ARBA" id="ARBA00022692"/>
    </source>
</evidence>
<keyword evidence="6 9" id="KW-0175">Coiled coil</keyword>
<comment type="subcellular location">
    <subcellularLocation>
        <location evidence="8">Prevacuolar compartment membrane</location>
        <topology evidence="8">Single-pass type IV membrane protein</topology>
    </subcellularLocation>
</comment>
<proteinExistence type="inferred from homology"/>
<evidence type="ECO:0000256" key="8">
    <source>
        <dbReference type="ARBA" id="ARBA00060376"/>
    </source>
</evidence>
<dbReference type="InterPro" id="IPR038407">
    <property type="entry name" value="v-SNARE_N_sf"/>
</dbReference>
<keyword evidence="13" id="KW-1185">Reference proteome</keyword>
<organism evidence="12 13">
    <name type="scientific">Musa troglodytarum</name>
    <name type="common">fe'i banana</name>
    <dbReference type="NCBI Taxonomy" id="320322"/>
    <lineage>
        <taxon>Eukaryota</taxon>
        <taxon>Viridiplantae</taxon>
        <taxon>Streptophyta</taxon>
        <taxon>Embryophyta</taxon>
        <taxon>Tracheophyta</taxon>
        <taxon>Spermatophyta</taxon>
        <taxon>Magnoliopsida</taxon>
        <taxon>Liliopsida</taxon>
        <taxon>Zingiberales</taxon>
        <taxon>Musaceae</taxon>
        <taxon>Musa</taxon>
    </lineage>
</organism>
<sequence>MRYWHPFQMGCSSSGFGFAMGSQQDASLSSINVSAGGLVWVRRRNGSWWPGRTVGLHELPVKCLLPPRSGTPIKLLGREDGSMDWYNLEKSTRVKAFRCGEFDECIQKAMASSVCSNKFSTSTGKYIHREDAILHALEIEKSYFPARKQNGSGMNNFYRATGCDFTKKSKKMHGLDKQRGSMARKFDTFDENSPQGIPQSLVSYERLDKLIAADAQLMEKEHWRTPNDSEGEGINHVRDLQDVGLGIISTRKPHVHVETELFTDLARPDSASLSESNINNSFFSSGPIISCKSSGSCLKQKRSSVAKAHEDVRRDCHHALSKVCKGSRIIIPSYCYWDGTFGGFWHLKEATEKTSKELLSIPSRTNITCGPGTSGETLLGASASTCKFDVTDFNSQIKDCELASMLEFIDNECSDGLVDIPLVMGDHIGEDFQKASEYCPIRDLLPRVDEKQYNGCCHDDLVSHFAEGLGESGFTDSRRQLNSVTKKPEKRTVEPHLISKKNQNYMKFSRITNFAGLARKIGSNHSDEFLTLDGCHSHLVKDESDSEAYDVSQSQSSGNEWEHCQSEALKHCVLNCSTSLLSSRDHERSSRRQIRISTLMTRQLFPRDRVSTLTCSEYQVVKQLRSTVLGSSLYDVELTVETKTRRPHVPLNSLMSKLNGKAIVGHPAPIEVMEDGSSDTLITKNDCWPAMSNINRSLKHGGEIIGRATPKKQAAPTYRGFQWGNYDQLNVPSLLKRQHSSNRTSRMSEVFEGYERQYCEISAALSRKCTSAALLDGEQKKQKVSEIKSGVDDAESLIRKMDLEARSLQPSVKAGLLAKLREYKSDLNNLKSELKKITTVNPNQAAREDLLESGMADTLMVSADQRGRLMMSTERLNQSTERVKESRRTMLETEELGVSILQDLHQQRQSLLHAHSTLHGVDDHISKSRKILTAMSKRMDRNKWIIGGIIVALVLAIMLILYFKLKH</sequence>
<dbReference type="CDD" id="cd15862">
    <property type="entry name" value="SNARE_Vti1"/>
    <property type="match status" value="1"/>
</dbReference>
<evidence type="ECO:0000313" key="12">
    <source>
        <dbReference type="EMBL" id="URD96891.1"/>
    </source>
</evidence>
<dbReference type="InterPro" id="IPR010989">
    <property type="entry name" value="SNARE"/>
</dbReference>
<dbReference type="Pfam" id="PF12352">
    <property type="entry name" value="V-SNARE_C"/>
    <property type="match status" value="1"/>
</dbReference>
<keyword evidence="7 10" id="KW-0472">Membrane</keyword>
<dbReference type="Gene3D" id="1.20.5.110">
    <property type="match status" value="1"/>
</dbReference>
<evidence type="ECO:0000256" key="7">
    <source>
        <dbReference type="ARBA" id="ARBA00023136"/>
    </source>
</evidence>
<comment type="similarity">
    <text evidence="1">Belongs to the VTI1 family.</text>
</comment>
<dbReference type="InterPro" id="IPR000313">
    <property type="entry name" value="PWWP_dom"/>
</dbReference>
<dbReference type="Proteomes" id="UP001055439">
    <property type="component" value="Chromosome 4"/>
</dbReference>
<feature type="domain" description="PWWP" evidence="11">
    <location>
        <begin position="35"/>
        <end position="97"/>
    </location>
</feature>
<evidence type="ECO:0000259" key="11">
    <source>
        <dbReference type="PROSITE" id="PS50812"/>
    </source>
</evidence>
<dbReference type="PANTHER" id="PTHR33697">
    <property type="entry name" value="T17B22.17 PROTEIN-RELATED"/>
    <property type="match status" value="1"/>
</dbReference>
<dbReference type="GO" id="GO:0005768">
    <property type="term" value="C:endosome"/>
    <property type="evidence" value="ECO:0007669"/>
    <property type="project" value="UniProtKB-ARBA"/>
</dbReference>
<keyword evidence="2" id="KW-0813">Transport</keyword>
<dbReference type="CDD" id="cd05162">
    <property type="entry name" value="PWWP"/>
    <property type="match status" value="1"/>
</dbReference>
<dbReference type="GO" id="GO:0016192">
    <property type="term" value="P:vesicle-mediated transport"/>
    <property type="evidence" value="ECO:0007669"/>
    <property type="project" value="InterPro"/>
</dbReference>
<keyword evidence="3 10" id="KW-0812">Transmembrane</keyword>
<evidence type="ECO:0000256" key="10">
    <source>
        <dbReference type="SAM" id="Phobius"/>
    </source>
</evidence>
<feature type="transmembrane region" description="Helical" evidence="10">
    <location>
        <begin position="944"/>
        <end position="963"/>
    </location>
</feature>
<evidence type="ECO:0000256" key="6">
    <source>
        <dbReference type="ARBA" id="ARBA00023054"/>
    </source>
</evidence>
<feature type="coiled-coil region" evidence="9">
    <location>
        <begin position="813"/>
        <end position="840"/>
    </location>
</feature>
<dbReference type="FunFam" id="1.20.5.110:FF:000002">
    <property type="entry name" value="Vesicle transport through interaction with t-SNAREsB"/>
    <property type="match status" value="1"/>
</dbReference>
<dbReference type="InterPro" id="IPR007705">
    <property type="entry name" value="Vesicle_trsprt_v-SNARE_N"/>
</dbReference>
<evidence type="ECO:0000256" key="4">
    <source>
        <dbReference type="ARBA" id="ARBA00022927"/>
    </source>
</evidence>
<protein>
    <recommendedName>
        <fullName evidence="11">PWWP domain-containing protein</fullName>
    </recommendedName>
</protein>
<dbReference type="FunFam" id="1.20.58.400:FF:000001">
    <property type="entry name" value="Vesicle transport through interaction with t-SNAREs homolog 1A"/>
    <property type="match status" value="1"/>
</dbReference>
<gene>
    <name evidence="12" type="ORF">MUK42_32159</name>
</gene>
<keyword evidence="5 10" id="KW-1133">Transmembrane helix</keyword>
<evidence type="ECO:0000256" key="1">
    <source>
        <dbReference type="ARBA" id="ARBA00006108"/>
    </source>
</evidence>
<dbReference type="Pfam" id="PF00855">
    <property type="entry name" value="PWWP"/>
    <property type="match status" value="1"/>
</dbReference>
<evidence type="ECO:0000256" key="9">
    <source>
        <dbReference type="SAM" id="Coils"/>
    </source>
</evidence>
<dbReference type="SUPFAM" id="SSF63748">
    <property type="entry name" value="Tudor/PWWP/MBT"/>
    <property type="match status" value="1"/>
</dbReference>
<reference evidence="12" key="1">
    <citation type="submission" date="2022-05" db="EMBL/GenBank/DDBJ databases">
        <title>The Musa troglodytarum L. genome provides insights into the mechanism of non-climacteric behaviour and enrichment of carotenoids.</title>
        <authorList>
            <person name="Wang J."/>
        </authorList>
    </citation>
    <scope>NUCLEOTIDE SEQUENCE</scope>
    <source>
        <tissue evidence="12">Leaf</tissue>
    </source>
</reference>